<organism evidence="1 2">
    <name type="scientific">Albula glossodonta</name>
    <name type="common">roundjaw bonefish</name>
    <dbReference type="NCBI Taxonomy" id="121402"/>
    <lineage>
        <taxon>Eukaryota</taxon>
        <taxon>Metazoa</taxon>
        <taxon>Chordata</taxon>
        <taxon>Craniata</taxon>
        <taxon>Vertebrata</taxon>
        <taxon>Euteleostomi</taxon>
        <taxon>Actinopterygii</taxon>
        <taxon>Neopterygii</taxon>
        <taxon>Teleostei</taxon>
        <taxon>Albuliformes</taxon>
        <taxon>Albulidae</taxon>
        <taxon>Albula</taxon>
    </lineage>
</organism>
<dbReference type="OrthoDB" id="26184at2759"/>
<sequence length="152" mass="16945">GPERGVISLDPLKPLFRELRVAPVTCEIRLRSYERLALIGPRSTPPPEYCGLESFGFILLVHVQSMGVIFITTSRRTLTHLVCDDGYSVVRLYFIWRRFVFFDKETVKDPADNGKNFVVPVGISACDSGRGHIVLGDILLCIFPIDISGSSC</sequence>
<protein>
    <submittedName>
        <fullName evidence="1">Uncharacterized protein</fullName>
    </submittedName>
</protein>
<evidence type="ECO:0000313" key="2">
    <source>
        <dbReference type="Proteomes" id="UP000824540"/>
    </source>
</evidence>
<gene>
    <name evidence="1" type="ORF">JZ751_022775</name>
</gene>
<evidence type="ECO:0000313" key="1">
    <source>
        <dbReference type="EMBL" id="KAG9351524.1"/>
    </source>
</evidence>
<proteinExistence type="predicted"/>
<feature type="non-terminal residue" evidence="1">
    <location>
        <position position="1"/>
    </location>
</feature>
<dbReference type="Proteomes" id="UP000824540">
    <property type="component" value="Unassembled WGS sequence"/>
</dbReference>
<name>A0A8T2PG86_9TELE</name>
<keyword evidence="2" id="KW-1185">Reference proteome</keyword>
<dbReference type="AlphaFoldDB" id="A0A8T2PG86"/>
<dbReference type="EMBL" id="JAFBMS010000006">
    <property type="protein sequence ID" value="KAG9351524.1"/>
    <property type="molecule type" value="Genomic_DNA"/>
</dbReference>
<comment type="caution">
    <text evidence="1">The sequence shown here is derived from an EMBL/GenBank/DDBJ whole genome shotgun (WGS) entry which is preliminary data.</text>
</comment>
<accession>A0A8T2PG86</accession>
<reference evidence="1" key="1">
    <citation type="thesis" date="2021" institute="BYU ScholarsArchive" country="Provo, UT, USA">
        <title>Applications of and Algorithms for Genome Assembly and Genomic Analyses with an Emphasis on Marine Teleosts.</title>
        <authorList>
            <person name="Pickett B.D."/>
        </authorList>
    </citation>
    <scope>NUCLEOTIDE SEQUENCE</scope>
    <source>
        <strain evidence="1">HI-2016</strain>
    </source>
</reference>